<accession>A0ABR8Q509</accession>
<reference evidence="2 3" key="1">
    <citation type="submission" date="2020-08" db="EMBL/GenBank/DDBJ databases">
        <title>A Genomic Blueprint of the Chicken Gut Microbiome.</title>
        <authorList>
            <person name="Gilroy R."/>
            <person name="Ravi A."/>
            <person name="Getino M."/>
            <person name="Pursley I."/>
            <person name="Horton D.L."/>
            <person name="Alikhan N.-F."/>
            <person name="Baker D."/>
            <person name="Gharbi K."/>
            <person name="Hall N."/>
            <person name="Watson M."/>
            <person name="Adriaenssens E.M."/>
            <person name="Foster-Nyarko E."/>
            <person name="Jarju S."/>
            <person name="Secka A."/>
            <person name="Antonio M."/>
            <person name="Oren A."/>
            <person name="Chaudhuri R."/>
            <person name="La Ragione R.M."/>
            <person name="Hildebrand F."/>
            <person name="Pallen M.J."/>
        </authorList>
    </citation>
    <scope>NUCLEOTIDE SEQUENCE [LARGE SCALE GENOMIC DNA]</scope>
    <source>
        <strain evidence="2 3">Sa3CUN1</strain>
    </source>
</reference>
<dbReference type="NCBIfam" id="TIGR03831">
    <property type="entry name" value="YgiT_finger"/>
    <property type="match status" value="1"/>
</dbReference>
<gene>
    <name evidence="2" type="ORF">H9660_09660</name>
</gene>
<dbReference type="NCBIfam" id="TIGR01764">
    <property type="entry name" value="excise"/>
    <property type="match status" value="1"/>
</dbReference>
<evidence type="ECO:0000313" key="2">
    <source>
        <dbReference type="EMBL" id="MBD7915414.1"/>
    </source>
</evidence>
<dbReference type="InterPro" id="IPR022453">
    <property type="entry name" value="Znf_MqsA-type"/>
</dbReference>
<dbReference type="InterPro" id="IPR009061">
    <property type="entry name" value="DNA-bd_dom_put_sf"/>
</dbReference>
<dbReference type="SUPFAM" id="SSF46955">
    <property type="entry name" value="Putative DNA-binding domain"/>
    <property type="match status" value="1"/>
</dbReference>
<evidence type="ECO:0000259" key="1">
    <source>
        <dbReference type="Pfam" id="PF12728"/>
    </source>
</evidence>
<comment type="caution">
    <text evidence="2">The sequence shown here is derived from an EMBL/GenBank/DDBJ whole genome shotgun (WGS) entry which is preliminary data.</text>
</comment>
<feature type="domain" description="Helix-turn-helix" evidence="1">
    <location>
        <begin position="73"/>
        <end position="120"/>
    </location>
</feature>
<dbReference type="Pfam" id="PF12728">
    <property type="entry name" value="HTH_17"/>
    <property type="match status" value="1"/>
</dbReference>
<dbReference type="Proteomes" id="UP000640335">
    <property type="component" value="Unassembled WGS sequence"/>
</dbReference>
<dbReference type="Gene3D" id="3.10.20.860">
    <property type="match status" value="1"/>
</dbReference>
<sequence length="145" mass="16488">MSMKCYICDHDMEEKITSINTGWGDYKLTVNGVSAYVCPECGEMVLDSKDSSMLQKLSRSLEDAEAEIKPDVLNLTEVADLLRVSNQTIYNMIKDGRIKAVKFGREWRFNRKDIDAYINGSYDIAARNKKGEIDSKVAEAIEKYK</sequence>
<protein>
    <submittedName>
        <fullName evidence="2">Helix-turn-helix domain-containing protein</fullName>
    </submittedName>
</protein>
<dbReference type="InterPro" id="IPR041657">
    <property type="entry name" value="HTH_17"/>
</dbReference>
<dbReference type="EMBL" id="JACSQZ010000032">
    <property type="protein sequence ID" value="MBD7915414.1"/>
    <property type="molecule type" value="Genomic_DNA"/>
</dbReference>
<name>A0ABR8Q509_9CLOT</name>
<organism evidence="2 3">
    <name type="scientific">Clostridium gallinarum</name>
    <dbReference type="NCBI Taxonomy" id="2762246"/>
    <lineage>
        <taxon>Bacteria</taxon>
        <taxon>Bacillati</taxon>
        <taxon>Bacillota</taxon>
        <taxon>Clostridia</taxon>
        <taxon>Eubacteriales</taxon>
        <taxon>Clostridiaceae</taxon>
        <taxon>Clostridium</taxon>
    </lineage>
</organism>
<keyword evidence="3" id="KW-1185">Reference proteome</keyword>
<dbReference type="RefSeq" id="WP_191750175.1">
    <property type="nucleotide sequence ID" value="NZ_JACSQZ010000032.1"/>
</dbReference>
<dbReference type="InterPro" id="IPR010093">
    <property type="entry name" value="SinI_DNA-bd"/>
</dbReference>
<proteinExistence type="predicted"/>
<evidence type="ECO:0000313" key="3">
    <source>
        <dbReference type="Proteomes" id="UP000640335"/>
    </source>
</evidence>